<dbReference type="AlphaFoldDB" id="A0AAV5GY90"/>
<evidence type="ECO:0000256" key="1">
    <source>
        <dbReference type="SAM" id="MobiDB-lite"/>
    </source>
</evidence>
<sequence length="734" mass="74748">MDPSEAILSNDAALHSLKRQQLLALCKQYGLKGSGKNVELIGRLQEHGRFLARSAQQGEVLVETDADTSTASWAVVADGAVPEQQEVLAEFGVQAHSGSSTSHDSTLSGSASSGSISSTLRSAGATLLRAFVDPSKPAVVSPAPSAPLLSQQAASSADMIAPEVHEGYQDALDEHEDGGIRLVSSRSTVHDSSFASTGEDVAPALPIPVSSSAAFVFGSPPPATTASTMTAPPSSFTFSMPGTLFASTSSTTSTEAALPPSTADSIMEEMNRRAAAMRVAAGGSSGVSRSGSMLFGSSTSSSIAKGAAASPFKGSKAAFDAAHRRNFDKQDSITSHWAAKRPHPSSSNIAGIARTGSSRALAADAAAPEPARKRLKPSTSRPMALNRLASSSSSGSSGASSAADQKLVSALRDQGWSAAPAATTAVSLSSSIRGAGPVCAKGKSKEVREDLKPVAEVERAQKKRQLELAKARRKSQIANAKPTGSAASRLLKSTIRKFAQPSNKPTTLSRPPLPSSASSRKLASTASTIPSSSTISSSASVPRFAAPTASTSSRAALASTSTASPPKKAAQPGWKRFDLQASLQRPMSWKPHLGASPQPAASPSSARPSAAFAAPASGFKRASTLTRTGSSMRVANATLLGPDKLAALPPVPSTALSPLKPLTNVAPATAPSAASASWLPPAVTKKPLLPSSPAAPTRGEDKARSKAQIEGLESRARKAAMAAAKAKGKAKAPA</sequence>
<keyword evidence="3" id="KW-1185">Reference proteome</keyword>
<evidence type="ECO:0008006" key="4">
    <source>
        <dbReference type="Google" id="ProtNLM"/>
    </source>
</evidence>
<comment type="caution">
    <text evidence="2">The sequence shown here is derived from an EMBL/GenBank/DDBJ whole genome shotgun (WGS) entry which is preliminary data.</text>
</comment>
<accession>A0AAV5GY90</accession>
<organism evidence="2 3">
    <name type="scientific">Rhodotorula paludigena</name>
    <dbReference type="NCBI Taxonomy" id="86838"/>
    <lineage>
        <taxon>Eukaryota</taxon>
        <taxon>Fungi</taxon>
        <taxon>Dikarya</taxon>
        <taxon>Basidiomycota</taxon>
        <taxon>Pucciniomycotina</taxon>
        <taxon>Microbotryomycetes</taxon>
        <taxon>Sporidiobolales</taxon>
        <taxon>Sporidiobolaceae</taxon>
        <taxon>Rhodotorula</taxon>
    </lineage>
</organism>
<feature type="region of interest" description="Disordered" evidence="1">
    <location>
        <begin position="332"/>
        <end position="351"/>
    </location>
</feature>
<evidence type="ECO:0000313" key="3">
    <source>
        <dbReference type="Proteomes" id="UP001342314"/>
    </source>
</evidence>
<dbReference type="EMBL" id="BQKY01000016">
    <property type="protein sequence ID" value="GJN94144.1"/>
    <property type="molecule type" value="Genomic_DNA"/>
</dbReference>
<feature type="region of interest" description="Disordered" evidence="1">
    <location>
        <begin position="666"/>
        <end position="734"/>
    </location>
</feature>
<protein>
    <recommendedName>
        <fullName evidence="4">SAP domain-containing protein</fullName>
    </recommendedName>
</protein>
<feature type="compositionally biased region" description="Low complexity" evidence="1">
    <location>
        <begin position="360"/>
        <end position="369"/>
    </location>
</feature>
<gene>
    <name evidence="2" type="ORF">Rhopal_007218-T1</name>
</gene>
<dbReference type="Proteomes" id="UP001342314">
    <property type="component" value="Unassembled WGS sequence"/>
</dbReference>
<feature type="compositionally biased region" description="Low complexity" evidence="1">
    <location>
        <begin position="595"/>
        <end position="615"/>
    </location>
</feature>
<feature type="region of interest" description="Disordered" evidence="1">
    <location>
        <begin position="360"/>
        <end position="400"/>
    </location>
</feature>
<feature type="compositionally biased region" description="Low complexity" evidence="1">
    <location>
        <begin position="389"/>
        <end position="400"/>
    </location>
</feature>
<evidence type="ECO:0000313" key="2">
    <source>
        <dbReference type="EMBL" id="GJN94144.1"/>
    </source>
</evidence>
<proteinExistence type="predicted"/>
<feature type="region of interest" description="Disordered" evidence="1">
    <location>
        <begin position="466"/>
        <end position="574"/>
    </location>
</feature>
<name>A0AAV5GY90_9BASI</name>
<feature type="compositionally biased region" description="Low complexity" evidence="1">
    <location>
        <begin position="504"/>
        <end position="566"/>
    </location>
</feature>
<feature type="region of interest" description="Disordered" evidence="1">
    <location>
        <begin position="94"/>
        <end position="115"/>
    </location>
</feature>
<reference evidence="2 3" key="1">
    <citation type="submission" date="2021-12" db="EMBL/GenBank/DDBJ databases">
        <title>High titer production of polyol ester of fatty acids by Rhodotorula paludigena BS15 towards product separation-free biomass refinery.</title>
        <authorList>
            <person name="Mano J."/>
            <person name="Ono H."/>
            <person name="Tanaka T."/>
            <person name="Naito K."/>
            <person name="Sushida H."/>
            <person name="Ike M."/>
            <person name="Tokuyasu K."/>
            <person name="Kitaoka M."/>
        </authorList>
    </citation>
    <scope>NUCLEOTIDE SEQUENCE [LARGE SCALE GENOMIC DNA]</scope>
    <source>
        <strain evidence="2 3">BS15</strain>
    </source>
</reference>
<feature type="region of interest" description="Disordered" evidence="1">
    <location>
        <begin position="588"/>
        <end position="615"/>
    </location>
</feature>
<feature type="compositionally biased region" description="Low complexity" evidence="1">
    <location>
        <begin position="666"/>
        <end position="682"/>
    </location>
</feature>
<feature type="compositionally biased region" description="Low complexity" evidence="1">
    <location>
        <begin position="95"/>
        <end position="115"/>
    </location>
</feature>